<organism evidence="1 2">
    <name type="scientific">Niabella ginsenosidivorans</name>
    <dbReference type="NCBI Taxonomy" id="1176587"/>
    <lineage>
        <taxon>Bacteria</taxon>
        <taxon>Pseudomonadati</taxon>
        <taxon>Bacteroidota</taxon>
        <taxon>Chitinophagia</taxon>
        <taxon>Chitinophagales</taxon>
        <taxon>Chitinophagaceae</taxon>
        <taxon>Niabella</taxon>
    </lineage>
</organism>
<evidence type="ECO:0000313" key="2">
    <source>
        <dbReference type="Proteomes" id="UP000077667"/>
    </source>
</evidence>
<dbReference type="RefSeq" id="WP_067760356.1">
    <property type="nucleotide sequence ID" value="NZ_CP015772.1"/>
</dbReference>
<protein>
    <submittedName>
        <fullName evidence="1">Uncharacterized protein</fullName>
    </submittedName>
</protein>
<dbReference type="EMBL" id="CP015772">
    <property type="protein sequence ID" value="ANH83097.1"/>
    <property type="molecule type" value="Genomic_DNA"/>
</dbReference>
<keyword evidence="2" id="KW-1185">Reference proteome</keyword>
<dbReference type="KEGG" id="nia:A8C56_20820"/>
<sequence>MKNKTLKDPFKTTRWQGEAVTDPRQVFAELFLFAGLCSYRHFIKKLLQHAGAAKPYKGKPREDVWLYARMIRSTLIAAYALSAVKRNPITAEEGNLLNKKFYCSGYKSASVWTDLPRFLSKKEYRNPYRAFAAFFKYQSLKQWLRSWHRIVKAALAAKPLRRAPDVLALYCYLAKLIEAAHLIDVRETMHVDGAIKGLNRE</sequence>
<dbReference type="AlphaFoldDB" id="A0A1A9I5X2"/>
<dbReference type="Proteomes" id="UP000077667">
    <property type="component" value="Chromosome"/>
</dbReference>
<dbReference type="OrthoDB" id="663319at2"/>
<proteinExistence type="predicted"/>
<name>A0A1A9I5X2_9BACT</name>
<gene>
    <name evidence="1" type="ORF">A8C56_20820</name>
</gene>
<accession>A0A1A9I5X2</accession>
<reference evidence="1 2" key="1">
    <citation type="submission" date="2016-05" db="EMBL/GenBank/DDBJ databases">
        <title>Niabella ginsenosidivorans BS26 whole genome sequencing.</title>
        <authorList>
            <person name="Im W.T."/>
            <person name="Siddiqi M.Z."/>
        </authorList>
    </citation>
    <scope>NUCLEOTIDE SEQUENCE [LARGE SCALE GENOMIC DNA]</scope>
    <source>
        <strain evidence="1 2">BS26</strain>
    </source>
</reference>
<evidence type="ECO:0000313" key="1">
    <source>
        <dbReference type="EMBL" id="ANH83097.1"/>
    </source>
</evidence>